<feature type="region of interest" description="Disordered" evidence="1">
    <location>
        <begin position="127"/>
        <end position="181"/>
    </location>
</feature>
<evidence type="ECO:0000259" key="2">
    <source>
        <dbReference type="PROSITE" id="PS50076"/>
    </source>
</evidence>
<dbReference type="AlphaFoldDB" id="A0A6A6Z057"/>
<dbReference type="PROSITE" id="PS50076">
    <property type="entry name" value="DNAJ_2"/>
    <property type="match status" value="1"/>
</dbReference>
<reference evidence="3 5" key="1">
    <citation type="journal article" date="2020" name="Stud. Mycol.">
        <title>101 Dothideomycetes genomes: a test case for predicting lifestyles and emergence of pathogens.</title>
        <authorList>
            <person name="Haridas S."/>
            <person name="Albert R."/>
            <person name="Binder M."/>
            <person name="Bloem J."/>
            <person name="Labutti K."/>
            <person name="Salamov A."/>
            <person name="Andreopoulos B."/>
            <person name="Baker S."/>
            <person name="Barry K."/>
            <person name="Bills G."/>
            <person name="Bluhm B."/>
            <person name="Cannon C."/>
            <person name="Castanera R."/>
            <person name="Culley D."/>
            <person name="Daum C."/>
            <person name="Ezra D."/>
            <person name="Gonzalez J."/>
            <person name="Henrissat B."/>
            <person name="Kuo A."/>
            <person name="Liang C."/>
            <person name="Lipzen A."/>
            <person name="Lutzoni F."/>
            <person name="Magnuson J."/>
            <person name="Mondo S."/>
            <person name="Nolan M."/>
            <person name="Ohm R."/>
            <person name="Pangilinan J."/>
            <person name="Park H.-J."/>
            <person name="Ramirez L."/>
            <person name="Alfaro M."/>
            <person name="Sun H."/>
            <person name="Tritt A."/>
            <person name="Yoshinaga Y."/>
            <person name="Zwiers L.-H."/>
            <person name="Turgeon B."/>
            <person name="Goodwin S."/>
            <person name="Spatafora J."/>
            <person name="Crous P."/>
            <person name="Grigoriev I."/>
        </authorList>
    </citation>
    <scope>NUCLEOTIDE SEQUENCE</scope>
    <source>
        <strain evidence="3 5">CBS 304.34</strain>
    </source>
</reference>
<keyword evidence="4" id="KW-1185">Reference proteome</keyword>
<gene>
    <name evidence="3 5" type="ORF">BDZ99DRAFT_459814</name>
</gene>
<sequence>MDEPEPESSAQSPNSDTVSNKRVRFTRPEVTGVSQPPSTAETLPHQPSPEHLRRVKAAKHVLRVRDDHYAVLGFHYTPMLTVAQLNSAKRHTLLQTHPDKLPASQTALAKEATQIVNAAFELLSNPQKKSKYDRERRQFSAQRANSFPTSSSSDSARPQPTPTPTMPSRTTPQEPYWSPPKPYNFGGFGGYNSYGAGPSYTCPSPATNWAFPGPARVPHPSGGWADSGMHGGFGSAHSQGGFMNSHSHVGEPNSRRPVCVNTRFYGRPHFLDELS</sequence>
<evidence type="ECO:0000256" key="1">
    <source>
        <dbReference type="SAM" id="MobiDB-lite"/>
    </source>
</evidence>
<feature type="region of interest" description="Disordered" evidence="1">
    <location>
        <begin position="1"/>
        <end position="48"/>
    </location>
</feature>
<feature type="compositionally biased region" description="Polar residues" evidence="1">
    <location>
        <begin position="32"/>
        <end position="41"/>
    </location>
</feature>
<dbReference type="RefSeq" id="XP_033581047.1">
    <property type="nucleotide sequence ID" value="XM_033719243.1"/>
</dbReference>
<evidence type="ECO:0000313" key="4">
    <source>
        <dbReference type="Proteomes" id="UP000504636"/>
    </source>
</evidence>
<dbReference type="InterPro" id="IPR050817">
    <property type="entry name" value="DjlA_DnaK_co-chaperone"/>
</dbReference>
<accession>A0A6A6Z057</accession>
<dbReference type="EMBL" id="MU003695">
    <property type="protein sequence ID" value="KAF2814083.1"/>
    <property type="molecule type" value="Genomic_DNA"/>
</dbReference>
<proteinExistence type="predicted"/>
<feature type="compositionally biased region" description="Polar residues" evidence="1">
    <location>
        <begin position="236"/>
        <end position="247"/>
    </location>
</feature>
<feature type="region of interest" description="Disordered" evidence="1">
    <location>
        <begin position="221"/>
        <end position="254"/>
    </location>
</feature>
<feature type="domain" description="J" evidence="2">
    <location>
        <begin position="67"/>
        <end position="136"/>
    </location>
</feature>
<dbReference type="SMART" id="SM00271">
    <property type="entry name" value="DnaJ"/>
    <property type="match status" value="1"/>
</dbReference>
<name>A0A6A6Z057_9PEZI</name>
<dbReference type="Gene3D" id="1.10.287.110">
    <property type="entry name" value="DnaJ domain"/>
    <property type="match status" value="1"/>
</dbReference>
<reference evidence="5" key="2">
    <citation type="submission" date="2020-04" db="EMBL/GenBank/DDBJ databases">
        <authorList>
            <consortium name="NCBI Genome Project"/>
        </authorList>
    </citation>
    <scope>NUCLEOTIDE SEQUENCE</scope>
    <source>
        <strain evidence="5">CBS 304.34</strain>
    </source>
</reference>
<feature type="compositionally biased region" description="Polar residues" evidence="1">
    <location>
        <begin position="139"/>
        <end position="156"/>
    </location>
</feature>
<dbReference type="InterPro" id="IPR036869">
    <property type="entry name" value="J_dom_sf"/>
</dbReference>
<dbReference type="OrthoDB" id="442087at2759"/>
<evidence type="ECO:0000313" key="3">
    <source>
        <dbReference type="EMBL" id="KAF2814083.1"/>
    </source>
</evidence>
<dbReference type="InterPro" id="IPR001623">
    <property type="entry name" value="DnaJ_domain"/>
</dbReference>
<feature type="compositionally biased region" description="Polar residues" evidence="1">
    <location>
        <begin position="8"/>
        <end position="20"/>
    </location>
</feature>
<dbReference type="PANTHER" id="PTHR24074">
    <property type="entry name" value="CO-CHAPERONE PROTEIN DJLA"/>
    <property type="match status" value="1"/>
</dbReference>
<reference evidence="5" key="3">
    <citation type="submission" date="2025-04" db="UniProtKB">
        <authorList>
            <consortium name="RefSeq"/>
        </authorList>
    </citation>
    <scope>IDENTIFICATION</scope>
    <source>
        <strain evidence="5">CBS 304.34</strain>
    </source>
</reference>
<dbReference type="Pfam" id="PF00226">
    <property type="entry name" value="DnaJ"/>
    <property type="match status" value="1"/>
</dbReference>
<organism evidence="3">
    <name type="scientific">Mytilinidion resinicola</name>
    <dbReference type="NCBI Taxonomy" id="574789"/>
    <lineage>
        <taxon>Eukaryota</taxon>
        <taxon>Fungi</taxon>
        <taxon>Dikarya</taxon>
        <taxon>Ascomycota</taxon>
        <taxon>Pezizomycotina</taxon>
        <taxon>Dothideomycetes</taxon>
        <taxon>Pleosporomycetidae</taxon>
        <taxon>Mytilinidiales</taxon>
        <taxon>Mytilinidiaceae</taxon>
        <taxon>Mytilinidion</taxon>
    </lineage>
</organism>
<evidence type="ECO:0000313" key="5">
    <source>
        <dbReference type="RefSeq" id="XP_033581047.1"/>
    </source>
</evidence>
<dbReference type="GeneID" id="54460136"/>
<protein>
    <recommendedName>
        <fullName evidence="2">J domain-containing protein</fullName>
    </recommendedName>
</protein>
<dbReference type="SUPFAM" id="SSF46565">
    <property type="entry name" value="Chaperone J-domain"/>
    <property type="match status" value="1"/>
</dbReference>
<dbReference type="Proteomes" id="UP000504636">
    <property type="component" value="Unplaced"/>
</dbReference>